<dbReference type="EMBL" id="JAVUPU010000002">
    <property type="protein sequence ID" value="MDT9598457.1"/>
    <property type="molecule type" value="Genomic_DNA"/>
</dbReference>
<evidence type="ECO:0000256" key="1">
    <source>
        <dbReference type="RuleBase" id="RU004003"/>
    </source>
</evidence>
<dbReference type="PANTHER" id="PTHR30332">
    <property type="entry name" value="PROBABLE GENERAL SECRETION PATHWAY PROTEIN D"/>
    <property type="match status" value="1"/>
</dbReference>
<comment type="caution">
    <text evidence="6">The sequence shown here is derived from an EMBL/GenBank/DDBJ whole genome shotgun (WGS) entry which is preliminary data.</text>
</comment>
<evidence type="ECO:0000313" key="6">
    <source>
        <dbReference type="EMBL" id="MDT9598457.1"/>
    </source>
</evidence>
<evidence type="ECO:0000256" key="2">
    <source>
        <dbReference type="SAM" id="MobiDB-lite"/>
    </source>
</evidence>
<organism evidence="6 7">
    <name type="scientific">Sphingosinicella rhizophila</name>
    <dbReference type="NCBI Taxonomy" id="3050082"/>
    <lineage>
        <taxon>Bacteria</taxon>
        <taxon>Pseudomonadati</taxon>
        <taxon>Pseudomonadota</taxon>
        <taxon>Alphaproteobacteria</taxon>
        <taxon>Sphingomonadales</taxon>
        <taxon>Sphingosinicellaceae</taxon>
        <taxon>Sphingosinicella</taxon>
    </lineage>
</organism>
<proteinExistence type="inferred from homology"/>
<feature type="chain" id="PRO_5046983474" evidence="3">
    <location>
        <begin position="35"/>
        <end position="500"/>
    </location>
</feature>
<dbReference type="PRINTS" id="PR00811">
    <property type="entry name" value="BCTERIALGSPD"/>
</dbReference>
<keyword evidence="7" id="KW-1185">Reference proteome</keyword>
<feature type="compositionally biased region" description="Low complexity" evidence="2">
    <location>
        <begin position="491"/>
        <end position="500"/>
    </location>
</feature>
<feature type="region of interest" description="Disordered" evidence="2">
    <location>
        <begin position="449"/>
        <end position="500"/>
    </location>
</feature>
<evidence type="ECO:0000256" key="3">
    <source>
        <dbReference type="SAM" id="SignalP"/>
    </source>
</evidence>
<protein>
    <submittedName>
        <fullName evidence="6">Type II and III secretion system protein family protein</fullName>
    </submittedName>
</protein>
<dbReference type="InterPro" id="IPR001775">
    <property type="entry name" value="GspD/PilQ"/>
</dbReference>
<sequence>MTKMNTISRFSLGTAIAAFVATGMAGTVPAPALAQSQAVKPTNTVPISAGTGRLVRLERPITDLFVANSDIADVQVKSANQIYIFGKGTGETSVFATDRAGRTVYSATVRVGPNIASIEELLQVAMPEARLQALPMNNTVLLTGTVAAPVDVEEAARIVQAYVGEGVQVISRIKTATPLQVMLKVKIAEVNRTLSRNINTSIQTLDQTGGFNFGLFTGRDAGNILPGGGGTITPGEGTTIGGLGRLFGLDVLGALDLAEQNNLVTTLAEPTLTAVSGETASFLAGGEFPIPIAQGLNATTVEFKQYGVSLSFTPIVLEGGRISMRVRPEVSEISSNGAVILDGTRIPALTTRRTETTVELGSGQSFMISGLLSNSGNNSTAKTPFLGNLPILGALFKSNSFQRNETELVVVVTPYLVKPVNAGDIALPTDGFAFPTTAQRMLIDRDEVGRNNAPRPEPTMAGPQAAAPGVGPSAALSAPTARQQAARREQQAPANPGFSF</sequence>
<accession>A0ABU3Q591</accession>
<dbReference type="Pfam" id="PF00263">
    <property type="entry name" value="Secretin"/>
    <property type="match status" value="1"/>
</dbReference>
<evidence type="ECO:0000259" key="4">
    <source>
        <dbReference type="Pfam" id="PF00263"/>
    </source>
</evidence>
<dbReference type="Proteomes" id="UP001259572">
    <property type="component" value="Unassembled WGS sequence"/>
</dbReference>
<gene>
    <name evidence="6" type="ORF">RQX22_05785</name>
</gene>
<name>A0ABU3Q591_9SPHN</name>
<dbReference type="PRINTS" id="PR01032">
    <property type="entry name" value="PHAGEIV"/>
</dbReference>
<keyword evidence="3" id="KW-0732">Signal</keyword>
<dbReference type="PANTHER" id="PTHR30332:SF17">
    <property type="entry name" value="TYPE IV PILIATION SYSTEM PROTEIN DR_0774-RELATED"/>
    <property type="match status" value="1"/>
</dbReference>
<evidence type="ECO:0000313" key="7">
    <source>
        <dbReference type="Proteomes" id="UP001259572"/>
    </source>
</evidence>
<dbReference type="InterPro" id="IPR004846">
    <property type="entry name" value="T2SS/T3SS_dom"/>
</dbReference>
<reference evidence="6 7" key="1">
    <citation type="submission" date="2023-05" db="EMBL/GenBank/DDBJ databases">
        <authorList>
            <person name="Guo Y."/>
        </authorList>
    </citation>
    <scope>NUCLEOTIDE SEQUENCE [LARGE SCALE GENOMIC DNA]</scope>
    <source>
        <strain evidence="6 7">GR2756</strain>
    </source>
</reference>
<feature type="domain" description="Pilus formation protein N-terminal" evidence="5">
    <location>
        <begin position="43"/>
        <end position="111"/>
    </location>
</feature>
<comment type="similarity">
    <text evidence="1">Belongs to the bacterial secretin family.</text>
</comment>
<feature type="compositionally biased region" description="Low complexity" evidence="2">
    <location>
        <begin position="461"/>
        <end position="484"/>
    </location>
</feature>
<evidence type="ECO:0000259" key="5">
    <source>
        <dbReference type="Pfam" id="PF13629"/>
    </source>
</evidence>
<dbReference type="RefSeq" id="WP_315724485.1">
    <property type="nucleotide sequence ID" value="NZ_JAVUPU010000002.1"/>
</dbReference>
<dbReference type="Pfam" id="PF13629">
    <property type="entry name" value="T2SS-T3SS_pil_N"/>
    <property type="match status" value="1"/>
</dbReference>
<dbReference type="InterPro" id="IPR050810">
    <property type="entry name" value="Bact_Secretion_Sys_Channel"/>
</dbReference>
<feature type="domain" description="Type II/III secretion system secretin-like" evidence="4">
    <location>
        <begin position="258"/>
        <end position="418"/>
    </location>
</feature>
<feature type="signal peptide" evidence="3">
    <location>
        <begin position="1"/>
        <end position="34"/>
    </location>
</feature>
<dbReference type="InterPro" id="IPR032789">
    <property type="entry name" value="T2SS-T3SS_pil_N"/>
</dbReference>